<keyword evidence="2" id="KW-0347">Helicase</keyword>
<evidence type="ECO:0000313" key="2">
    <source>
        <dbReference type="EMBL" id="EAL7777952.1"/>
    </source>
</evidence>
<dbReference type="RefSeq" id="WP_057993513.1">
    <property type="nucleotide sequence ID" value="NZ_CP082874.1"/>
</dbReference>
<sequence>MKDYSKEINDLKKIKSQDIDKLDFKEFENIKSKINETSCNPSKIISQKNANIKNNSFVDLTQWAIRSVDLEKIEFTSLIDDFLDKGSISFLTSEANKGKTFLSFAICKHLLEFNKIRKIIYFDGDNSKITIKSRIKKSMQIGGYYFLDYPGFNYIQTSNALECGTDEIEVDFNFIVEKYLEPLMQSGGLVNVFIVFDSLFNFFNGDMNDNKKVAEFMKIIKKISHKGEATFLFIHHKGKSAESEFMGGVNFLNATDNLFKIQTSNNDGEILNIELNTKKARNFLPYNLKVDIDLNTLDLKIERAVNENDTNFLIKAKEIIEQKGEILQGELLELLEKSKTDTHAIKKLESGKGLYFNIIEKSRATGGKALKYYVPLKENKTIINGIEINAEQTLFSE</sequence>
<keyword evidence="2" id="KW-0378">Hydrolase</keyword>
<dbReference type="AlphaFoldDB" id="A0A5T0S8F5"/>
<dbReference type="SUPFAM" id="SSF52540">
    <property type="entry name" value="P-loop containing nucleoside triphosphate hydrolases"/>
    <property type="match status" value="1"/>
</dbReference>
<dbReference type="EMBL" id="AACRCY010000012">
    <property type="protein sequence ID" value="EAL7777952.1"/>
    <property type="molecule type" value="Genomic_DNA"/>
</dbReference>
<proteinExistence type="predicted"/>
<evidence type="ECO:0000313" key="3">
    <source>
        <dbReference type="Proteomes" id="UP000361993"/>
    </source>
</evidence>
<accession>A0A5T0S8F5</accession>
<evidence type="ECO:0000313" key="1">
    <source>
        <dbReference type="EMBL" id="EAK1510489.1"/>
    </source>
</evidence>
<dbReference type="GO" id="GO:0004386">
    <property type="term" value="F:helicase activity"/>
    <property type="evidence" value="ECO:0007669"/>
    <property type="project" value="UniProtKB-KW"/>
</dbReference>
<keyword evidence="2" id="KW-0547">Nucleotide-binding</keyword>
<dbReference type="Proteomes" id="UP000361993">
    <property type="component" value="Unassembled WGS sequence"/>
</dbReference>
<name>A0A5T0S8F5_CAMCO</name>
<keyword evidence="2" id="KW-0067">ATP-binding</keyword>
<reference evidence="2" key="2">
    <citation type="submission" date="2018-07" db="EMBL/GenBank/DDBJ databases">
        <authorList>
            <consortium name="PulseNet: The National Subtyping Network for Foodborne Disease Surveillance"/>
            <person name="Tarr C.L."/>
            <person name="Trees E."/>
            <person name="Katz L.S."/>
            <person name="Carleton-Romer H.A."/>
            <person name="Stroika S."/>
            <person name="Kucerova Z."/>
            <person name="Roache K.F."/>
            <person name="Sabol A.L."/>
            <person name="Besser J."/>
            <person name="Gerner-Smidt P."/>
        </authorList>
    </citation>
    <scope>NUCLEOTIDE SEQUENCE</scope>
    <source>
        <strain evidence="2">PNUSAC005345</strain>
    </source>
</reference>
<protein>
    <submittedName>
        <fullName evidence="2">Replicative helicase</fullName>
    </submittedName>
</protein>
<dbReference type="InterPro" id="IPR027417">
    <property type="entry name" value="P-loop_NTPase"/>
</dbReference>
<reference evidence="1 3" key="1">
    <citation type="submission" date="2018-05" db="EMBL/GenBank/DDBJ databases">
        <authorList>
            <consortium name="GenomeTrakr network: Whole genome sequencing for foodborne pathogen traceback"/>
        </authorList>
    </citation>
    <scope>NUCLEOTIDE SEQUENCE [LARGE SCALE GENOMIC DNA]</scope>
    <source>
        <strain evidence="1 3">NC_C6016</strain>
    </source>
</reference>
<dbReference type="Pfam" id="PF13481">
    <property type="entry name" value="AAA_25"/>
    <property type="match status" value="1"/>
</dbReference>
<dbReference type="Gene3D" id="3.40.50.300">
    <property type="entry name" value="P-loop containing nucleotide triphosphate hydrolases"/>
    <property type="match status" value="1"/>
</dbReference>
<dbReference type="EMBL" id="AACDUL010000033">
    <property type="protein sequence ID" value="EAK1510489.1"/>
    <property type="molecule type" value="Genomic_DNA"/>
</dbReference>
<comment type="caution">
    <text evidence="2">The sequence shown here is derived from an EMBL/GenBank/DDBJ whole genome shotgun (WGS) entry which is preliminary data.</text>
</comment>
<gene>
    <name evidence="1" type="ORF">CJD00_09590</name>
    <name evidence="2" type="ORF">DVV54_07190</name>
</gene>
<organism evidence="2">
    <name type="scientific">Campylobacter coli</name>
    <dbReference type="NCBI Taxonomy" id="195"/>
    <lineage>
        <taxon>Bacteria</taxon>
        <taxon>Pseudomonadati</taxon>
        <taxon>Campylobacterota</taxon>
        <taxon>Epsilonproteobacteria</taxon>
        <taxon>Campylobacterales</taxon>
        <taxon>Campylobacteraceae</taxon>
        <taxon>Campylobacter</taxon>
    </lineage>
</organism>